<protein>
    <submittedName>
        <fullName evidence="1">Uncharacterized protein</fullName>
    </submittedName>
</protein>
<gene>
    <name evidence="1" type="ORF">P4H66_30015</name>
</gene>
<name>A0ABU6GWG5_9BACL</name>
<evidence type="ECO:0000313" key="1">
    <source>
        <dbReference type="EMBL" id="MEC0244052.1"/>
    </source>
</evidence>
<dbReference type="Proteomes" id="UP001344632">
    <property type="component" value="Unassembled WGS sequence"/>
</dbReference>
<dbReference type="RefSeq" id="WP_326091698.1">
    <property type="nucleotide sequence ID" value="NZ_JARLKZ010000033.1"/>
</dbReference>
<proteinExistence type="predicted"/>
<accession>A0ABU6GWG5</accession>
<comment type="caution">
    <text evidence="1">The sequence shown here is derived from an EMBL/GenBank/DDBJ whole genome shotgun (WGS) entry which is preliminary data.</text>
</comment>
<organism evidence="1 2">
    <name type="scientific">Paenibacillus dokdonensis</name>
    <dbReference type="NCBI Taxonomy" id="2567944"/>
    <lineage>
        <taxon>Bacteria</taxon>
        <taxon>Bacillati</taxon>
        <taxon>Bacillota</taxon>
        <taxon>Bacilli</taxon>
        <taxon>Bacillales</taxon>
        <taxon>Paenibacillaceae</taxon>
        <taxon>Paenibacillus</taxon>
    </lineage>
</organism>
<evidence type="ECO:0000313" key="2">
    <source>
        <dbReference type="Proteomes" id="UP001344632"/>
    </source>
</evidence>
<reference evidence="1 2" key="1">
    <citation type="submission" date="2023-03" db="EMBL/GenBank/DDBJ databases">
        <title>Bacillus Genome Sequencing.</title>
        <authorList>
            <person name="Dunlap C."/>
        </authorList>
    </citation>
    <scope>NUCLEOTIDE SEQUENCE [LARGE SCALE GENOMIC DNA]</scope>
    <source>
        <strain evidence="1 2">BD-525</strain>
    </source>
</reference>
<sequence>MTITDNGTGIKPERLAELNQILESDDALLSEHIGIRNVHNRIRLKYGNLTASRLQASQAKARKSGFPCRPSHPICKMLCCVRPRPWSRISICRIHDKMGTARKLGK</sequence>
<dbReference type="EMBL" id="JARLKZ010000033">
    <property type="protein sequence ID" value="MEC0244052.1"/>
    <property type="molecule type" value="Genomic_DNA"/>
</dbReference>
<keyword evidence="2" id="KW-1185">Reference proteome</keyword>